<evidence type="ECO:0000256" key="3">
    <source>
        <dbReference type="ARBA" id="ARBA00008321"/>
    </source>
</evidence>
<dbReference type="PANTHER" id="PTHR12982">
    <property type="entry name" value="PHOSPHATIDYLINOSITOL GLYCAN, CLASS C"/>
    <property type="match status" value="1"/>
</dbReference>
<evidence type="ECO:0000256" key="2">
    <source>
        <dbReference type="ARBA" id="ARBA00004687"/>
    </source>
</evidence>
<keyword evidence="9" id="KW-0808">Transferase</keyword>
<dbReference type="GO" id="GO:0000506">
    <property type="term" value="C:glycosylphosphatidylinositol-N-acetylglucosaminyltransferase (GPI-GnT) complex"/>
    <property type="evidence" value="ECO:0007669"/>
    <property type="project" value="TreeGrafter"/>
</dbReference>
<keyword evidence="10" id="KW-1185">Reference proteome</keyword>
<dbReference type="GO" id="GO:0006506">
    <property type="term" value="P:GPI anchor biosynthetic process"/>
    <property type="evidence" value="ECO:0007669"/>
    <property type="project" value="UniProtKB-UniPathway"/>
</dbReference>
<feature type="transmembrane region" description="Helical" evidence="8">
    <location>
        <begin position="183"/>
        <end position="202"/>
    </location>
</feature>
<dbReference type="PIRSF" id="PIRSF016104">
    <property type="entry name" value="GPI2"/>
    <property type="match status" value="1"/>
</dbReference>
<feature type="transmembrane region" description="Helical" evidence="8">
    <location>
        <begin position="286"/>
        <end position="306"/>
    </location>
</feature>
<proteinExistence type="inferred from homology"/>
<dbReference type="InterPro" id="IPR009450">
    <property type="entry name" value="Plno_GlcNAc_GPI2"/>
</dbReference>
<evidence type="ECO:0000256" key="4">
    <source>
        <dbReference type="ARBA" id="ARBA00022502"/>
    </source>
</evidence>
<evidence type="ECO:0000313" key="9">
    <source>
        <dbReference type="EMBL" id="CAD2214293.1"/>
    </source>
</evidence>
<dbReference type="EMBL" id="LR877147">
    <property type="protein sequence ID" value="CAD2214293.1"/>
    <property type="molecule type" value="Genomic_DNA"/>
</dbReference>
<sequence length="337" mass="38006">MEQNPFPMGSPVMARDMSGFPVGSPTQVVRSWRRVLYEKQPFEDNFVDTSLFMNELRQNENVHVHKYSDVMFATFPIAQQVACIVLFTKVFYSMLDREYSAVSLIGADATILLISWVVFVYMHFEDMMREDASFRQSGLRVKLVRILLIMFQFGRQLVALTSTLILLAPIITTLTATFTDDTIMAFSISAMFLNVILADYRYLSALTNRYQPNTSVNSAFFAVTMMASRFRSPLDGGAIMAFGAIVFALSPPARHSINKISRKSEAILTLLSFLASMWLMKSMKSLLLLLVIGLCVVMFVLPFFFVRLHSVKNQISGPWDEAKPKNSAAAAEWANSI</sequence>
<evidence type="ECO:0000256" key="6">
    <source>
        <dbReference type="ARBA" id="ARBA00022989"/>
    </source>
</evidence>
<dbReference type="OrthoDB" id="196709at2759"/>
<evidence type="ECO:0000256" key="1">
    <source>
        <dbReference type="ARBA" id="ARBA00004141"/>
    </source>
</evidence>
<organism evidence="9 10">
    <name type="scientific">Angomonas deanei</name>
    <dbReference type="NCBI Taxonomy" id="59799"/>
    <lineage>
        <taxon>Eukaryota</taxon>
        <taxon>Discoba</taxon>
        <taxon>Euglenozoa</taxon>
        <taxon>Kinetoplastea</taxon>
        <taxon>Metakinetoplastina</taxon>
        <taxon>Trypanosomatida</taxon>
        <taxon>Trypanosomatidae</taxon>
        <taxon>Strigomonadinae</taxon>
        <taxon>Angomonas</taxon>
    </lineage>
</organism>
<protein>
    <submittedName>
        <fullName evidence="9">Phosphatidylinositol N-acetylglucosaminyltransferase, putative</fullName>
    </submittedName>
</protein>
<comment type="subcellular location">
    <subcellularLocation>
        <location evidence="1">Membrane</location>
        <topology evidence="1">Multi-pass membrane protein</topology>
    </subcellularLocation>
</comment>
<dbReference type="GO" id="GO:0016757">
    <property type="term" value="F:glycosyltransferase activity"/>
    <property type="evidence" value="ECO:0007669"/>
    <property type="project" value="UniProtKB-KW"/>
</dbReference>
<dbReference type="VEuPathDB" id="TriTrypDB:ADEAN_000173800"/>
<comment type="similarity">
    <text evidence="3">Belongs to the PIGC family.</text>
</comment>
<dbReference type="Proteomes" id="UP000515908">
    <property type="component" value="Chromosome 03"/>
</dbReference>
<comment type="pathway">
    <text evidence="2">Glycolipid biosynthesis; glycosylphosphatidylinositol-anchor biosynthesis.</text>
</comment>
<keyword evidence="4" id="KW-0337">GPI-anchor biosynthesis</keyword>
<keyword evidence="9" id="KW-0328">Glycosyltransferase</keyword>
<keyword evidence="5 8" id="KW-0812">Transmembrane</keyword>
<name>S9W674_9TRYP</name>
<gene>
    <name evidence="9" type="ORF">ADEAN_000173800</name>
</gene>
<reference evidence="9 10" key="1">
    <citation type="submission" date="2020-08" db="EMBL/GenBank/DDBJ databases">
        <authorList>
            <person name="Newling K."/>
            <person name="Davey J."/>
            <person name="Forrester S."/>
        </authorList>
    </citation>
    <scope>NUCLEOTIDE SEQUENCE [LARGE SCALE GENOMIC DNA]</scope>
    <source>
        <strain evidence="10">Crithidia deanei Carvalho (ATCC PRA-265)</strain>
    </source>
</reference>
<evidence type="ECO:0000313" key="10">
    <source>
        <dbReference type="Proteomes" id="UP000515908"/>
    </source>
</evidence>
<dbReference type="Pfam" id="PF06432">
    <property type="entry name" value="GPI2"/>
    <property type="match status" value="1"/>
</dbReference>
<keyword evidence="6 8" id="KW-1133">Transmembrane helix</keyword>
<accession>S9W674</accession>
<dbReference type="AlphaFoldDB" id="S9W674"/>
<evidence type="ECO:0000256" key="7">
    <source>
        <dbReference type="ARBA" id="ARBA00023136"/>
    </source>
</evidence>
<feature type="transmembrane region" description="Helical" evidence="8">
    <location>
        <begin position="143"/>
        <end position="171"/>
    </location>
</feature>
<dbReference type="PANTHER" id="PTHR12982:SF0">
    <property type="entry name" value="PHOSPHATIDYLINOSITOL N-ACETYLGLUCOSAMINYLTRANSFERASE SUBUNIT C"/>
    <property type="match status" value="1"/>
</dbReference>
<feature type="transmembrane region" description="Helical" evidence="8">
    <location>
        <begin position="101"/>
        <end position="122"/>
    </location>
</feature>
<evidence type="ECO:0000256" key="8">
    <source>
        <dbReference type="SAM" id="Phobius"/>
    </source>
</evidence>
<evidence type="ECO:0000256" key="5">
    <source>
        <dbReference type="ARBA" id="ARBA00022692"/>
    </source>
</evidence>
<dbReference type="UniPathway" id="UPA00196"/>
<keyword evidence="7 8" id="KW-0472">Membrane</keyword>